<keyword evidence="5" id="KW-0234">DNA repair</keyword>
<keyword evidence="3 8" id="KW-0808">Transferase</keyword>
<evidence type="ECO:0000256" key="5">
    <source>
        <dbReference type="ARBA" id="ARBA00023204"/>
    </source>
</evidence>
<evidence type="ECO:0000256" key="6">
    <source>
        <dbReference type="ARBA" id="ARBA00049348"/>
    </source>
</evidence>
<evidence type="ECO:0000256" key="4">
    <source>
        <dbReference type="ARBA" id="ARBA00022763"/>
    </source>
</evidence>
<protein>
    <submittedName>
        <fullName evidence="8">Methylated-DNA--[protein]-cysteine S-methyltransferase</fullName>
        <ecNumber evidence="8">2.1.1.63</ecNumber>
    </submittedName>
</protein>
<keyword evidence="9" id="KW-1185">Reference proteome</keyword>
<keyword evidence="2 8" id="KW-0489">Methyltransferase</keyword>
<dbReference type="Pfam" id="PF01035">
    <property type="entry name" value="DNA_binding_1"/>
    <property type="match status" value="1"/>
</dbReference>
<accession>A0ABU1FSV4</accession>
<evidence type="ECO:0000256" key="2">
    <source>
        <dbReference type="ARBA" id="ARBA00022603"/>
    </source>
</evidence>
<dbReference type="GO" id="GO:0032259">
    <property type="term" value="P:methylation"/>
    <property type="evidence" value="ECO:0007669"/>
    <property type="project" value="UniProtKB-KW"/>
</dbReference>
<dbReference type="SUPFAM" id="SSF46767">
    <property type="entry name" value="Methylated DNA-protein cysteine methyltransferase, C-terminal domain"/>
    <property type="match status" value="1"/>
</dbReference>
<dbReference type="PANTHER" id="PTHR10815:SF13">
    <property type="entry name" value="METHYLATED-DNA--PROTEIN-CYSTEINE METHYLTRANSFERASE"/>
    <property type="match status" value="1"/>
</dbReference>
<dbReference type="InterPro" id="IPR036388">
    <property type="entry name" value="WH-like_DNA-bd_sf"/>
</dbReference>
<reference evidence="9" key="1">
    <citation type="submission" date="2023-07" db="EMBL/GenBank/DDBJ databases">
        <title>Description of three actinobacteria isolated from air of manufacturing shop in a pharmaceutical factory.</title>
        <authorList>
            <person name="Zhang D.-F."/>
        </authorList>
    </citation>
    <scope>NUCLEOTIDE SEQUENCE [LARGE SCALE GENOMIC DNA]</scope>
    <source>
        <strain evidence="9">CCTCC AB 207010</strain>
    </source>
</reference>
<dbReference type="PANTHER" id="PTHR10815">
    <property type="entry name" value="METHYLATED-DNA--PROTEIN-CYSTEINE METHYLTRANSFERASE"/>
    <property type="match status" value="1"/>
</dbReference>
<dbReference type="InterPro" id="IPR014048">
    <property type="entry name" value="MethylDNA_cys_MeTrfase_DNA-bd"/>
</dbReference>
<dbReference type="InterPro" id="IPR001497">
    <property type="entry name" value="MethylDNA_cys_MeTrfase_AS"/>
</dbReference>
<comment type="caution">
    <text evidence="8">The sequence shown here is derived from an EMBL/GenBank/DDBJ whole genome shotgun (WGS) entry which is preliminary data.</text>
</comment>
<dbReference type="InterPro" id="IPR036217">
    <property type="entry name" value="MethylDNA_cys_MeTrfase_DNAb"/>
</dbReference>
<evidence type="ECO:0000313" key="9">
    <source>
        <dbReference type="Proteomes" id="UP001260872"/>
    </source>
</evidence>
<dbReference type="PROSITE" id="PS00374">
    <property type="entry name" value="MGMT"/>
    <property type="match status" value="1"/>
</dbReference>
<dbReference type="Proteomes" id="UP001260872">
    <property type="component" value="Unassembled WGS sequence"/>
</dbReference>
<dbReference type="EC" id="2.1.1.63" evidence="8"/>
<proteinExistence type="predicted"/>
<evidence type="ECO:0000313" key="8">
    <source>
        <dbReference type="EMBL" id="MDR5711307.1"/>
    </source>
</evidence>
<dbReference type="CDD" id="cd06445">
    <property type="entry name" value="ATase"/>
    <property type="match status" value="1"/>
</dbReference>
<evidence type="ECO:0000256" key="1">
    <source>
        <dbReference type="ARBA" id="ARBA00001286"/>
    </source>
</evidence>
<dbReference type="RefSeq" id="WP_310536692.1">
    <property type="nucleotide sequence ID" value="NZ_BAAAOC010000010.1"/>
</dbReference>
<comment type="catalytic activity">
    <reaction evidence="1">
        <text>a 4-O-methyl-thymidine in DNA + L-cysteinyl-[protein] = a thymidine in DNA + S-methyl-L-cysteinyl-[protein]</text>
        <dbReference type="Rhea" id="RHEA:53428"/>
        <dbReference type="Rhea" id="RHEA-COMP:10131"/>
        <dbReference type="Rhea" id="RHEA-COMP:10132"/>
        <dbReference type="Rhea" id="RHEA-COMP:13555"/>
        <dbReference type="Rhea" id="RHEA-COMP:13556"/>
        <dbReference type="ChEBI" id="CHEBI:29950"/>
        <dbReference type="ChEBI" id="CHEBI:82612"/>
        <dbReference type="ChEBI" id="CHEBI:137386"/>
        <dbReference type="ChEBI" id="CHEBI:137387"/>
        <dbReference type="EC" id="2.1.1.63"/>
    </reaction>
</comment>
<organism evidence="8 9">
    <name type="scientific">Nesterenkonia flava</name>
    <dbReference type="NCBI Taxonomy" id="469799"/>
    <lineage>
        <taxon>Bacteria</taxon>
        <taxon>Bacillati</taxon>
        <taxon>Actinomycetota</taxon>
        <taxon>Actinomycetes</taxon>
        <taxon>Micrococcales</taxon>
        <taxon>Micrococcaceae</taxon>
        <taxon>Nesterenkonia</taxon>
    </lineage>
</organism>
<dbReference type="Gene3D" id="1.10.10.10">
    <property type="entry name" value="Winged helix-like DNA-binding domain superfamily/Winged helix DNA-binding domain"/>
    <property type="match status" value="1"/>
</dbReference>
<keyword evidence="4" id="KW-0227">DNA damage</keyword>
<gene>
    <name evidence="8" type="ORF">RH857_04025</name>
</gene>
<comment type="catalytic activity">
    <reaction evidence="6">
        <text>a 6-O-methyl-2'-deoxyguanosine in DNA + L-cysteinyl-[protein] = S-methyl-L-cysteinyl-[protein] + a 2'-deoxyguanosine in DNA</text>
        <dbReference type="Rhea" id="RHEA:24000"/>
        <dbReference type="Rhea" id="RHEA-COMP:10131"/>
        <dbReference type="Rhea" id="RHEA-COMP:10132"/>
        <dbReference type="Rhea" id="RHEA-COMP:11367"/>
        <dbReference type="Rhea" id="RHEA-COMP:11368"/>
        <dbReference type="ChEBI" id="CHEBI:29950"/>
        <dbReference type="ChEBI" id="CHEBI:82612"/>
        <dbReference type="ChEBI" id="CHEBI:85445"/>
        <dbReference type="ChEBI" id="CHEBI:85448"/>
        <dbReference type="EC" id="2.1.1.63"/>
    </reaction>
</comment>
<name>A0ABU1FSV4_9MICC</name>
<dbReference type="EMBL" id="JAVKGT010000007">
    <property type="protein sequence ID" value="MDR5711307.1"/>
    <property type="molecule type" value="Genomic_DNA"/>
</dbReference>
<evidence type="ECO:0000259" key="7">
    <source>
        <dbReference type="Pfam" id="PF01035"/>
    </source>
</evidence>
<dbReference type="NCBIfam" id="TIGR00589">
    <property type="entry name" value="ogt"/>
    <property type="match status" value="1"/>
</dbReference>
<evidence type="ECO:0000256" key="3">
    <source>
        <dbReference type="ARBA" id="ARBA00022679"/>
    </source>
</evidence>
<sequence>MNTITVSATTTPDGVFTVLSDPDHVLAAGWTSDPESLLALVHPSLRAPLIGRGSRSSSSSGTAVQALQAVDAYYQGEPALLRTVPVRQRSTPFRELAWAVLHDVELGAPLTYSQYAARIGRPSAVRAAAAACAVNAAALFVPCHRVLRTDGTLGGFRYGLPLKHRLLQREEDFLRETTVPRAHVAARP</sequence>
<dbReference type="GO" id="GO:0003908">
    <property type="term" value="F:methylated-DNA-[protein]-cysteine S-methyltransferase activity"/>
    <property type="evidence" value="ECO:0007669"/>
    <property type="project" value="UniProtKB-EC"/>
</dbReference>
<feature type="domain" description="Methylated-DNA-[protein]-cysteine S-methyltransferase DNA binding" evidence="7">
    <location>
        <begin position="92"/>
        <end position="171"/>
    </location>
</feature>